<dbReference type="STRING" id="1225127.SAMN05661030_0628"/>
<protein>
    <recommendedName>
        <fullName evidence="2">DUF4396 domain-containing protein</fullName>
    </recommendedName>
</protein>
<name>A0A1I1IB21_9ACTN</name>
<dbReference type="OrthoDB" id="9784773at2"/>
<evidence type="ECO:0000313" key="3">
    <source>
        <dbReference type="EMBL" id="SFC30973.1"/>
    </source>
</evidence>
<organism evidence="3 4">
    <name type="scientific">Klenkia taihuensis</name>
    <dbReference type="NCBI Taxonomy" id="1225127"/>
    <lineage>
        <taxon>Bacteria</taxon>
        <taxon>Bacillati</taxon>
        <taxon>Actinomycetota</taxon>
        <taxon>Actinomycetes</taxon>
        <taxon>Geodermatophilales</taxon>
        <taxon>Geodermatophilaceae</taxon>
        <taxon>Klenkia</taxon>
    </lineage>
</organism>
<keyword evidence="1" id="KW-1133">Transmembrane helix</keyword>
<feature type="transmembrane region" description="Helical" evidence="1">
    <location>
        <begin position="74"/>
        <end position="97"/>
    </location>
</feature>
<proteinExistence type="predicted"/>
<evidence type="ECO:0000313" key="4">
    <source>
        <dbReference type="Proteomes" id="UP000199022"/>
    </source>
</evidence>
<dbReference type="AlphaFoldDB" id="A0A1I1IB21"/>
<feature type="transmembrane region" description="Helical" evidence="1">
    <location>
        <begin position="109"/>
        <end position="128"/>
    </location>
</feature>
<keyword evidence="4" id="KW-1185">Reference proteome</keyword>
<keyword evidence="1" id="KW-0472">Membrane</keyword>
<evidence type="ECO:0000259" key="2">
    <source>
        <dbReference type="Pfam" id="PF14342"/>
    </source>
</evidence>
<feature type="transmembrane region" description="Helical" evidence="1">
    <location>
        <begin position="42"/>
        <end position="62"/>
    </location>
</feature>
<feature type="domain" description="DUF4396" evidence="2">
    <location>
        <begin position="5"/>
        <end position="138"/>
    </location>
</feature>
<dbReference type="Pfam" id="PF14342">
    <property type="entry name" value="DUF4396"/>
    <property type="match status" value="1"/>
</dbReference>
<keyword evidence="1" id="KW-0812">Transmembrane</keyword>
<dbReference type="InterPro" id="IPR025509">
    <property type="entry name" value="DUF4396"/>
</dbReference>
<gene>
    <name evidence="3" type="ORF">SAMN05661030_0628</name>
</gene>
<sequence length="148" mass="15549">MQPTSWRTAAQATRHCLTGCAAGEVAGMVLAAAFGWGNGTTIVVSLLLAFLFGYALTVRGVLRAGLPFDRAVRVAFASDTVSIATMEVVDNGFIALIPGALAAGLTTSLFWWTLALSLGIAFLVAWPVNRWLISRGKGHAVVHAIHQG</sequence>
<evidence type="ECO:0000256" key="1">
    <source>
        <dbReference type="SAM" id="Phobius"/>
    </source>
</evidence>
<dbReference type="Proteomes" id="UP000199022">
    <property type="component" value="Unassembled WGS sequence"/>
</dbReference>
<reference evidence="4" key="1">
    <citation type="submission" date="2016-10" db="EMBL/GenBank/DDBJ databases">
        <authorList>
            <person name="Varghese N."/>
            <person name="Submissions S."/>
        </authorList>
    </citation>
    <scope>NUCLEOTIDE SEQUENCE [LARGE SCALE GENOMIC DNA]</scope>
    <source>
        <strain evidence="4">DSM 45962</strain>
    </source>
</reference>
<dbReference type="RefSeq" id="WP_091554611.1">
    <property type="nucleotide sequence ID" value="NZ_BNAC01000002.1"/>
</dbReference>
<dbReference type="EMBL" id="FOMD01000001">
    <property type="protein sequence ID" value="SFC30973.1"/>
    <property type="molecule type" value="Genomic_DNA"/>
</dbReference>
<accession>A0A1I1IB21</accession>
<feature type="transmembrane region" description="Helical" evidence="1">
    <location>
        <begin position="12"/>
        <end position="36"/>
    </location>
</feature>